<dbReference type="AlphaFoldDB" id="H1FYK4"/>
<organism evidence="2 3">
    <name type="scientific">Sulfurimonas gotlandica (strain DSM 19862 / JCM 16533 / GD1)</name>
    <dbReference type="NCBI Taxonomy" id="929558"/>
    <lineage>
        <taxon>Bacteria</taxon>
        <taxon>Pseudomonadati</taxon>
        <taxon>Campylobacterota</taxon>
        <taxon>Epsilonproteobacteria</taxon>
        <taxon>Campylobacterales</taxon>
        <taxon>Sulfurimonadaceae</taxon>
        <taxon>Sulfurimonas</taxon>
    </lineage>
</organism>
<feature type="chain" id="PRO_5003549307" evidence="1">
    <location>
        <begin position="20"/>
        <end position="156"/>
    </location>
</feature>
<gene>
    <name evidence="2" type="ORF">SMGD1_2296</name>
</gene>
<accession>H1FYK4</accession>
<feature type="signal peptide" evidence="1">
    <location>
        <begin position="1"/>
        <end position="19"/>
    </location>
</feature>
<dbReference type="RefSeq" id="WP_008341397.1">
    <property type="nucleotide sequence ID" value="NZ_AFRZ01000001.1"/>
</dbReference>
<dbReference type="STRING" id="929558.SMGD1_2296"/>
<dbReference type="HOGENOM" id="CLU_1757869_0_0_7"/>
<sequence length="156" mass="17402">MKTHIVIAFALFLSIAPSANELSWVDTQVEAIKPARKGMNDSELTNIKDPFIFFGKRTKQKYTKSKKKTVMHSITKKSTTSSDSTSIIILHQPSKPLILSAIINNSALINGEWYKINESVDSFKLSSISRTNVVLTKGNGKLVLTTSDTKRNLKFK</sequence>
<keyword evidence="1" id="KW-0732">Signal</keyword>
<evidence type="ECO:0000313" key="3">
    <source>
        <dbReference type="Proteomes" id="UP000006431"/>
    </source>
</evidence>
<evidence type="ECO:0000313" key="2">
    <source>
        <dbReference type="EMBL" id="EHP30819.1"/>
    </source>
</evidence>
<dbReference type="Proteomes" id="UP000006431">
    <property type="component" value="Unassembled WGS sequence"/>
</dbReference>
<proteinExistence type="predicted"/>
<dbReference type="PATRIC" id="fig|929558.5.peg.2287"/>
<name>H1FYK4_SULGG</name>
<comment type="caution">
    <text evidence="2">The sequence shown here is derived from an EMBL/GenBank/DDBJ whole genome shotgun (WGS) entry which is preliminary data.</text>
</comment>
<evidence type="ECO:0000256" key="1">
    <source>
        <dbReference type="SAM" id="SignalP"/>
    </source>
</evidence>
<dbReference type="EMBL" id="AFRZ01000001">
    <property type="protein sequence ID" value="EHP30819.1"/>
    <property type="molecule type" value="Genomic_DNA"/>
</dbReference>
<reference evidence="2 3" key="1">
    <citation type="journal article" date="2012" name="Proc. Natl. Acad. Sci. U.S.A.">
        <title>Genome and physiology of a model Epsilonproteobacterium responsible for sulfide detoxification in marine oxygen depletion zones.</title>
        <authorList>
            <person name="Grote J."/>
            <person name="Schott T."/>
            <person name="Bruckner C.G."/>
            <person name="Glockner F.O."/>
            <person name="Jost G."/>
            <person name="Teeling H."/>
            <person name="Labrenz M."/>
            <person name="Jurgens K."/>
        </authorList>
    </citation>
    <scope>NUCLEOTIDE SEQUENCE [LARGE SCALE GENOMIC DNA]</scope>
    <source>
        <strain evidence="2 3">GD1</strain>
    </source>
</reference>
<dbReference type="OrthoDB" id="5327097at2"/>
<protein>
    <submittedName>
        <fullName evidence="2">Uncharacterized protein</fullName>
    </submittedName>
</protein>
<keyword evidence="3" id="KW-1185">Reference proteome</keyword>